<dbReference type="EC" id="2.7.1.82" evidence="3"/>
<dbReference type="VEuPathDB" id="TriTrypDB:TM35_000053340"/>
<dbReference type="EMBL" id="NBCO01000005">
    <property type="protein sequence ID" value="ORC91738.1"/>
    <property type="molecule type" value="Genomic_DNA"/>
</dbReference>
<protein>
    <recommendedName>
        <fullName evidence="3">ethanolamine kinase</fullName>
        <ecNumber evidence="3">2.7.1.82</ecNumber>
    </recommendedName>
</protein>
<dbReference type="GO" id="GO:0004305">
    <property type="term" value="F:ethanolamine kinase activity"/>
    <property type="evidence" value="ECO:0007669"/>
    <property type="project" value="UniProtKB-EC"/>
</dbReference>
<dbReference type="Gene3D" id="3.90.1200.10">
    <property type="match status" value="2"/>
</dbReference>
<dbReference type="GeneID" id="39982769"/>
<dbReference type="Proteomes" id="UP000192257">
    <property type="component" value="Unassembled WGS sequence"/>
</dbReference>
<dbReference type="Gene3D" id="3.30.200.20">
    <property type="entry name" value="Phosphorylase Kinase, domain 1"/>
    <property type="match status" value="1"/>
</dbReference>
<dbReference type="PANTHER" id="PTHR22603">
    <property type="entry name" value="CHOLINE/ETHANOALAMINE KINASE"/>
    <property type="match status" value="1"/>
</dbReference>
<organism evidence="4 5">
    <name type="scientific">Trypanosoma theileri</name>
    <dbReference type="NCBI Taxonomy" id="67003"/>
    <lineage>
        <taxon>Eukaryota</taxon>
        <taxon>Discoba</taxon>
        <taxon>Euglenozoa</taxon>
        <taxon>Kinetoplastea</taxon>
        <taxon>Metakinetoplastina</taxon>
        <taxon>Trypanosomatida</taxon>
        <taxon>Trypanosomatidae</taxon>
        <taxon>Trypanosoma</taxon>
    </lineage>
</organism>
<dbReference type="GO" id="GO:0005737">
    <property type="term" value="C:cytoplasm"/>
    <property type="evidence" value="ECO:0007669"/>
    <property type="project" value="TreeGrafter"/>
</dbReference>
<evidence type="ECO:0000256" key="2">
    <source>
        <dbReference type="ARBA" id="ARBA00038211"/>
    </source>
</evidence>
<dbReference type="RefSeq" id="XP_028885804.1">
    <property type="nucleotide sequence ID" value="XM_029022989.1"/>
</dbReference>
<dbReference type="InterPro" id="IPR011009">
    <property type="entry name" value="Kinase-like_dom_sf"/>
</dbReference>
<evidence type="ECO:0000256" key="1">
    <source>
        <dbReference type="ARBA" id="ARBA00037883"/>
    </source>
</evidence>
<keyword evidence="5" id="KW-1185">Reference proteome</keyword>
<keyword evidence="4" id="KW-0808">Transferase</keyword>
<dbReference type="PANTHER" id="PTHR22603:SF66">
    <property type="entry name" value="ETHANOLAMINE KINASE"/>
    <property type="match status" value="1"/>
</dbReference>
<dbReference type="AlphaFoldDB" id="A0A1X0P4H9"/>
<evidence type="ECO:0000313" key="5">
    <source>
        <dbReference type="Proteomes" id="UP000192257"/>
    </source>
</evidence>
<name>A0A1X0P4H9_9TRYP</name>
<keyword evidence="4" id="KW-0418">Kinase</keyword>
<dbReference type="GO" id="GO:0006646">
    <property type="term" value="P:phosphatidylethanolamine biosynthetic process"/>
    <property type="evidence" value="ECO:0007669"/>
    <property type="project" value="TreeGrafter"/>
</dbReference>
<proteinExistence type="inferred from homology"/>
<sequence length="485" mass="56444">MTGRKVVLAQRVIPEEPELRRAALVEVVLQYCSHLIFPDKENRHNGNKEPHPQQQESHHVHVMNGNGHCTEERNGVRMDNLCVERLSGGITNELFRIYHPSYPLRSVVFRVFGKETDRVISRESELFYQSIFIPTYVRGTNFLIYKFLNQYQALPYREMSEEFRSIACELASFQVRATLESRSDHHRPLLTREERMYWDSVGPALGGSGSGNDSSSSVFDACRFDREANYTMHALTKWVEMMMSEAIVSKVSPEKREEYAMVAAQLLQQAPWMCALLQRLKPSLGESVCHNDLLSANIMRHTENGKLKIIDFDYVKRNYFLFDIANHFNEYTGLDCDYARYFPSDKMMERFIAVYRQAMREELHRHQSEAECRGLEDILPGQDRFFLCSTCTNGVEGKNANEAEIPKNIQKEEEEEEEENEEERNIIQHWVRLVKVLTLASHLSWSIWALLQEAVSTLDMNFLEYAKSRLARYLETKDAFSADFV</sequence>
<dbReference type="SUPFAM" id="SSF56112">
    <property type="entry name" value="Protein kinase-like (PK-like)"/>
    <property type="match status" value="1"/>
</dbReference>
<comment type="similarity">
    <text evidence="2">Belongs to the choline/ethanolamine kinase family.</text>
</comment>
<accession>A0A1X0P4H9</accession>
<dbReference type="OrthoDB" id="10267235at2759"/>
<comment type="pathway">
    <text evidence="1">Phospholipid metabolism; phosphatidylethanolamine biosynthesis; phosphatidylethanolamine from ethanolamine: step 1/3.</text>
</comment>
<gene>
    <name evidence="4" type="ORF">TM35_000053340</name>
</gene>
<evidence type="ECO:0000313" key="4">
    <source>
        <dbReference type="EMBL" id="ORC91738.1"/>
    </source>
</evidence>
<comment type="caution">
    <text evidence="4">The sequence shown here is derived from an EMBL/GenBank/DDBJ whole genome shotgun (WGS) entry which is preliminary data.</text>
</comment>
<evidence type="ECO:0000256" key="3">
    <source>
        <dbReference type="ARBA" id="ARBA00038874"/>
    </source>
</evidence>
<dbReference type="Pfam" id="PF01633">
    <property type="entry name" value="Choline_kinase"/>
    <property type="match status" value="1"/>
</dbReference>
<dbReference type="STRING" id="67003.A0A1X0P4H9"/>
<reference evidence="4 5" key="1">
    <citation type="submission" date="2017-03" db="EMBL/GenBank/DDBJ databases">
        <title>An alternative strategy for trypanosome survival in the mammalian bloodstream revealed through genome and transcriptome analysis of the ubiquitous bovine parasite Trypanosoma (Megatrypanum) theileri.</title>
        <authorList>
            <person name="Kelly S."/>
            <person name="Ivens A."/>
            <person name="Mott A."/>
            <person name="O'Neill E."/>
            <person name="Emms D."/>
            <person name="Macleod O."/>
            <person name="Voorheis P."/>
            <person name="Matthews J."/>
            <person name="Matthews K."/>
            <person name="Carrington M."/>
        </authorList>
    </citation>
    <scope>NUCLEOTIDE SEQUENCE [LARGE SCALE GENOMIC DNA]</scope>
    <source>
        <strain evidence="4">Edinburgh</strain>
    </source>
</reference>